<keyword evidence="3" id="KW-0378">Hydrolase</keyword>
<reference evidence="3" key="1">
    <citation type="submission" date="2020-01" db="EMBL/GenBank/DDBJ databases">
        <title>Insect and environment-associated Actinomycetes.</title>
        <authorList>
            <person name="Currrie C."/>
            <person name="Chevrette M."/>
            <person name="Carlson C."/>
            <person name="Stubbendieck R."/>
            <person name="Wendt-Pienkowski E."/>
        </authorList>
    </citation>
    <scope>NUCLEOTIDE SEQUENCE</scope>
    <source>
        <strain evidence="3">SID7499</strain>
    </source>
</reference>
<organism evidence="3">
    <name type="scientific">Streptomyces sp. SID7499</name>
    <dbReference type="NCBI Taxonomy" id="2706086"/>
    <lineage>
        <taxon>Bacteria</taxon>
        <taxon>Bacillati</taxon>
        <taxon>Actinomycetota</taxon>
        <taxon>Actinomycetes</taxon>
        <taxon>Kitasatosporales</taxon>
        <taxon>Streptomycetaceae</taxon>
        <taxon>Streptomyces</taxon>
    </lineage>
</organism>
<proteinExistence type="predicted"/>
<sequence length="136" mass="14393">MRAHRRVHRAAARTGAALLAAGLLAGCGLLRSEPEATEPADGRPGDTSAAPTPTDLKDSPKTPKLPSALTEQRLDWQRCPAPQGGEAPGSVWRCANVDVPLDYTEPSGETLSIALVRKQARDKGRRLGSLLFNFGG</sequence>
<feature type="signal peptide" evidence="2">
    <location>
        <begin position="1"/>
        <end position="25"/>
    </location>
</feature>
<evidence type="ECO:0000313" key="3">
    <source>
        <dbReference type="EMBL" id="NEE21818.1"/>
    </source>
</evidence>
<feature type="region of interest" description="Disordered" evidence="1">
    <location>
        <begin position="32"/>
        <end position="89"/>
    </location>
</feature>
<protein>
    <submittedName>
        <fullName evidence="3">Alpha/beta hydrolase</fullName>
    </submittedName>
</protein>
<feature type="chain" id="PRO_5039171870" evidence="2">
    <location>
        <begin position="26"/>
        <end position="136"/>
    </location>
</feature>
<comment type="caution">
    <text evidence="3">The sequence shown here is derived from an EMBL/GenBank/DDBJ whole genome shotgun (WGS) entry which is preliminary data.</text>
</comment>
<evidence type="ECO:0000256" key="2">
    <source>
        <dbReference type="SAM" id="SignalP"/>
    </source>
</evidence>
<dbReference type="EMBL" id="JAAGMN010009324">
    <property type="protein sequence ID" value="NEE21818.1"/>
    <property type="molecule type" value="Genomic_DNA"/>
</dbReference>
<accession>A0A6G3XVH3</accession>
<dbReference type="PROSITE" id="PS51257">
    <property type="entry name" value="PROKAR_LIPOPROTEIN"/>
    <property type="match status" value="1"/>
</dbReference>
<dbReference type="GO" id="GO:0016787">
    <property type="term" value="F:hydrolase activity"/>
    <property type="evidence" value="ECO:0007669"/>
    <property type="project" value="UniProtKB-KW"/>
</dbReference>
<evidence type="ECO:0000256" key="1">
    <source>
        <dbReference type="SAM" id="MobiDB-lite"/>
    </source>
</evidence>
<feature type="non-terminal residue" evidence="3">
    <location>
        <position position="136"/>
    </location>
</feature>
<dbReference type="AlphaFoldDB" id="A0A6G3XVH3"/>
<gene>
    <name evidence="3" type="ORF">G3M58_87075</name>
</gene>
<name>A0A6G3XVH3_9ACTN</name>
<keyword evidence="2" id="KW-0732">Signal</keyword>